<evidence type="ECO:0008006" key="4">
    <source>
        <dbReference type="Google" id="ProtNLM"/>
    </source>
</evidence>
<feature type="signal peptide" evidence="1">
    <location>
        <begin position="1"/>
        <end position="21"/>
    </location>
</feature>
<dbReference type="OrthoDB" id="5343552at2759"/>
<gene>
    <name evidence="2" type="ORF">BJ508DRAFT_411845</name>
</gene>
<protein>
    <recommendedName>
        <fullName evidence="4">Kazal-like domain-containing protein</fullName>
    </recommendedName>
</protein>
<keyword evidence="1" id="KW-0732">Signal</keyword>
<sequence>MKLNFTASATFLFLAISPISALAIASEAPEAAEVIDITTKEKLPSCQSEYHPCSIYHEFEECSPKWLKWIGKCGASGCIQWFRDPTEDCRTTPIKPVEA</sequence>
<dbReference type="EMBL" id="ML119652">
    <property type="protein sequence ID" value="RPA85876.1"/>
    <property type="molecule type" value="Genomic_DNA"/>
</dbReference>
<dbReference type="AlphaFoldDB" id="A0A3N4IJR0"/>
<feature type="chain" id="PRO_5018193303" description="Kazal-like domain-containing protein" evidence="1">
    <location>
        <begin position="22"/>
        <end position="99"/>
    </location>
</feature>
<keyword evidence="3" id="KW-1185">Reference proteome</keyword>
<proteinExistence type="predicted"/>
<organism evidence="2 3">
    <name type="scientific">Ascobolus immersus RN42</name>
    <dbReference type="NCBI Taxonomy" id="1160509"/>
    <lineage>
        <taxon>Eukaryota</taxon>
        <taxon>Fungi</taxon>
        <taxon>Dikarya</taxon>
        <taxon>Ascomycota</taxon>
        <taxon>Pezizomycotina</taxon>
        <taxon>Pezizomycetes</taxon>
        <taxon>Pezizales</taxon>
        <taxon>Ascobolaceae</taxon>
        <taxon>Ascobolus</taxon>
    </lineage>
</organism>
<reference evidence="2 3" key="1">
    <citation type="journal article" date="2018" name="Nat. Ecol. Evol.">
        <title>Pezizomycetes genomes reveal the molecular basis of ectomycorrhizal truffle lifestyle.</title>
        <authorList>
            <person name="Murat C."/>
            <person name="Payen T."/>
            <person name="Noel B."/>
            <person name="Kuo A."/>
            <person name="Morin E."/>
            <person name="Chen J."/>
            <person name="Kohler A."/>
            <person name="Krizsan K."/>
            <person name="Balestrini R."/>
            <person name="Da Silva C."/>
            <person name="Montanini B."/>
            <person name="Hainaut M."/>
            <person name="Levati E."/>
            <person name="Barry K.W."/>
            <person name="Belfiori B."/>
            <person name="Cichocki N."/>
            <person name="Clum A."/>
            <person name="Dockter R.B."/>
            <person name="Fauchery L."/>
            <person name="Guy J."/>
            <person name="Iotti M."/>
            <person name="Le Tacon F."/>
            <person name="Lindquist E.A."/>
            <person name="Lipzen A."/>
            <person name="Malagnac F."/>
            <person name="Mello A."/>
            <person name="Molinier V."/>
            <person name="Miyauchi S."/>
            <person name="Poulain J."/>
            <person name="Riccioni C."/>
            <person name="Rubini A."/>
            <person name="Sitrit Y."/>
            <person name="Splivallo R."/>
            <person name="Traeger S."/>
            <person name="Wang M."/>
            <person name="Zifcakova L."/>
            <person name="Wipf D."/>
            <person name="Zambonelli A."/>
            <person name="Paolocci F."/>
            <person name="Nowrousian M."/>
            <person name="Ottonello S."/>
            <person name="Baldrian P."/>
            <person name="Spatafora J.W."/>
            <person name="Henrissat B."/>
            <person name="Nagy L.G."/>
            <person name="Aury J.M."/>
            <person name="Wincker P."/>
            <person name="Grigoriev I.V."/>
            <person name="Bonfante P."/>
            <person name="Martin F.M."/>
        </authorList>
    </citation>
    <scope>NUCLEOTIDE SEQUENCE [LARGE SCALE GENOMIC DNA]</scope>
    <source>
        <strain evidence="2 3">RN42</strain>
    </source>
</reference>
<name>A0A3N4IJR0_ASCIM</name>
<dbReference type="Proteomes" id="UP000275078">
    <property type="component" value="Unassembled WGS sequence"/>
</dbReference>
<evidence type="ECO:0000313" key="3">
    <source>
        <dbReference type="Proteomes" id="UP000275078"/>
    </source>
</evidence>
<accession>A0A3N4IJR0</accession>
<evidence type="ECO:0000256" key="1">
    <source>
        <dbReference type="SAM" id="SignalP"/>
    </source>
</evidence>
<evidence type="ECO:0000313" key="2">
    <source>
        <dbReference type="EMBL" id="RPA85876.1"/>
    </source>
</evidence>